<reference evidence="6 7" key="1">
    <citation type="submission" date="2020-07" db="EMBL/GenBank/DDBJ databases">
        <title>Roseicoccus Jingziensis gen. nov., sp. nov., isolated from coastal seawater.</title>
        <authorList>
            <person name="Feng X."/>
        </authorList>
    </citation>
    <scope>NUCLEOTIDE SEQUENCE [LARGE SCALE GENOMIC DNA]</scope>
    <source>
        <strain evidence="6 7">N1E253</strain>
    </source>
</reference>
<dbReference type="SUPFAM" id="SSF51126">
    <property type="entry name" value="Pectin lyase-like"/>
    <property type="match status" value="1"/>
</dbReference>
<dbReference type="PANTHER" id="PTHR40088">
    <property type="entry name" value="PECTATE LYASE (EUROFUNG)"/>
    <property type="match status" value="1"/>
</dbReference>
<dbReference type="PANTHER" id="PTHR40088:SF2">
    <property type="entry name" value="SECRETED SUGAR HYDROLASE"/>
    <property type="match status" value="1"/>
</dbReference>
<evidence type="ECO:0000256" key="1">
    <source>
        <dbReference type="ARBA" id="ARBA00004613"/>
    </source>
</evidence>
<evidence type="ECO:0000259" key="4">
    <source>
        <dbReference type="Pfam" id="PF13229"/>
    </source>
</evidence>
<dbReference type="Proteomes" id="UP000557872">
    <property type="component" value="Unassembled WGS sequence"/>
</dbReference>
<keyword evidence="7" id="KW-1185">Reference proteome</keyword>
<keyword evidence="3" id="KW-0732">Signal</keyword>
<protein>
    <submittedName>
        <fullName evidence="6">Right-handed parallel beta-helix repeat-containing protein</fullName>
    </submittedName>
</protein>
<name>A0A851GEU0_9BACT</name>
<accession>A0A851GEU0</accession>
<feature type="domain" description="Right handed beta helix" evidence="4">
    <location>
        <begin position="288"/>
        <end position="471"/>
    </location>
</feature>
<dbReference type="InterPro" id="IPR012334">
    <property type="entry name" value="Pectin_lyas_fold"/>
</dbReference>
<dbReference type="GO" id="GO:0016837">
    <property type="term" value="F:carbon-oxygen lyase activity, acting on polysaccharides"/>
    <property type="evidence" value="ECO:0007669"/>
    <property type="project" value="TreeGrafter"/>
</dbReference>
<comment type="caution">
    <text evidence="6">The sequence shown here is derived from an EMBL/GenBank/DDBJ whole genome shotgun (WGS) entry which is preliminary data.</text>
</comment>
<organism evidence="6 7">
    <name type="scientific">Oceaniferula marina</name>
    <dbReference type="NCBI Taxonomy" id="2748318"/>
    <lineage>
        <taxon>Bacteria</taxon>
        <taxon>Pseudomonadati</taxon>
        <taxon>Verrucomicrobiota</taxon>
        <taxon>Verrucomicrobiia</taxon>
        <taxon>Verrucomicrobiales</taxon>
        <taxon>Verrucomicrobiaceae</taxon>
        <taxon>Oceaniferula</taxon>
    </lineage>
</organism>
<evidence type="ECO:0000313" key="7">
    <source>
        <dbReference type="Proteomes" id="UP000557872"/>
    </source>
</evidence>
<dbReference type="AlphaFoldDB" id="A0A851GEU0"/>
<evidence type="ECO:0000259" key="5">
    <source>
        <dbReference type="Pfam" id="PF21258"/>
    </source>
</evidence>
<dbReference type="EMBL" id="JACBAZ010000003">
    <property type="protein sequence ID" value="NWK55936.1"/>
    <property type="molecule type" value="Genomic_DNA"/>
</dbReference>
<evidence type="ECO:0000256" key="3">
    <source>
        <dbReference type="ARBA" id="ARBA00022729"/>
    </source>
</evidence>
<dbReference type="Pfam" id="PF13229">
    <property type="entry name" value="Beta_helix"/>
    <property type="match status" value="1"/>
</dbReference>
<proteinExistence type="predicted"/>
<dbReference type="InterPro" id="IPR052052">
    <property type="entry name" value="Polysaccharide_Lyase_9"/>
</dbReference>
<dbReference type="Gene3D" id="2.160.20.10">
    <property type="entry name" value="Single-stranded right-handed beta-helix, Pectin lyase-like"/>
    <property type="match status" value="2"/>
</dbReference>
<comment type="subcellular location">
    <subcellularLocation>
        <location evidence="1">Secreted</location>
    </subcellularLocation>
</comment>
<sequence>MTEEKRSQNRNLSGTLVDHEVHFLTALKLSIVSSVLRSGITHWAAGMAVMAAMPCLSAKEYHVSPRGNDTSAGTFAAPLRHIAKAAELAMPGDVITVHEGVYRERIDPPRGGTSDEHRIVYRAAEGETVVIKGSEVVKGWTRVQGDIWKVEIPNVMFGDFNPFQDLIRGDWFKPNKRKHHTAAVYLNGHWLTEAAKKQDVFAPTDNKPLWFSEPAAGDATTVWAQFMGVDPNTQLVEVNARQSVFYPSKTGVNYITLRGFILEQAATPWAPPTAEQIGLVGTHWSKGWVIENNTVRYSTCTGITLGKHGDKWDNTSANSAGGYVKTIERAYKHGWNGQNIGHHIVRGNHISHCEQAGIVGSLGAVFSKIIGNEIHDIHVRRLFSGHEMAGMKFHGALDSLIEGNHVYRCSRGIWLDWMTQGTRVTKNLLHDNKPREDIFLEVNHGPVMLDHNVLLSEKAMLVNSQGGAYAHNLFAGNIQVKVGDAEGRRTPWLKEHSTEMGGLDPNRSGDERYYNNVFIGKSVSLAGYDKARMDVFMAGNVFLQGATPSRHSKDSTLSKEHRVGLKLEQKDGAYHLNLVMPDLDGGVNRFPWVTSKLLGKVKVPRQAYLQPDGSQYHLKSDYHGSARNGMFPVPGPFEIPEGKEKKLKVWSLHDIK</sequence>
<dbReference type="InterPro" id="IPR039448">
    <property type="entry name" value="Beta_helix"/>
</dbReference>
<evidence type="ECO:0000256" key="2">
    <source>
        <dbReference type="ARBA" id="ARBA00022525"/>
    </source>
</evidence>
<evidence type="ECO:0000313" key="6">
    <source>
        <dbReference type="EMBL" id="NWK55936.1"/>
    </source>
</evidence>
<gene>
    <name evidence="6" type="ORF">HW115_09955</name>
</gene>
<dbReference type="Pfam" id="PF21258">
    <property type="entry name" value="Glyco_hydro_120_ins"/>
    <property type="match status" value="1"/>
</dbReference>
<dbReference type="InterPro" id="IPR049169">
    <property type="entry name" value="Glyco_hydro_120_ins"/>
</dbReference>
<dbReference type="GO" id="GO:0005576">
    <property type="term" value="C:extracellular region"/>
    <property type="evidence" value="ECO:0007669"/>
    <property type="project" value="UniProtKB-SubCell"/>
</dbReference>
<keyword evidence="2" id="KW-0964">Secreted</keyword>
<feature type="domain" description="Glycoside hydrolase 120 insertion" evidence="5">
    <location>
        <begin position="137"/>
        <end position="238"/>
    </location>
</feature>
<dbReference type="InterPro" id="IPR011050">
    <property type="entry name" value="Pectin_lyase_fold/virulence"/>
</dbReference>